<organism evidence="1 2">
    <name type="scientific">Marinomonas mediterranea (strain ATCC 700492 / JCM 21426 / NBRC 103028 / MMB-1)</name>
    <dbReference type="NCBI Taxonomy" id="717774"/>
    <lineage>
        <taxon>Bacteria</taxon>
        <taxon>Pseudomonadati</taxon>
        <taxon>Pseudomonadota</taxon>
        <taxon>Gammaproteobacteria</taxon>
        <taxon>Oceanospirillales</taxon>
        <taxon>Oceanospirillaceae</taxon>
        <taxon>Marinomonas</taxon>
    </lineage>
</organism>
<reference evidence="1 2" key="1">
    <citation type="journal article" date="2012" name="Stand. Genomic Sci.">
        <title>Complete genome sequence of the melanogenic marine bacterium Marinomonas mediterranea type strain (MMB-1(T)).</title>
        <authorList>
            <person name="Lucas-Elio P."/>
            <person name="Goodwin L."/>
            <person name="Woyke T."/>
            <person name="Pitluck S."/>
            <person name="Nolan M."/>
            <person name="Kyrpides N.C."/>
            <person name="Detter J.C."/>
            <person name="Copeland A."/>
            <person name="Teshima H."/>
            <person name="Bruce D."/>
            <person name="Detter C."/>
            <person name="Tapia R."/>
            <person name="Han S."/>
            <person name="Land M.L."/>
            <person name="Ivanova N."/>
            <person name="Mikhailova N."/>
            <person name="Johnston A.W."/>
            <person name="Sanchez-Amat A."/>
        </authorList>
    </citation>
    <scope>NUCLEOTIDE SEQUENCE [LARGE SCALE GENOMIC DNA]</scope>
    <source>
        <strain evidence="2">ATCC 700492 / JCM 21426 / NBRC 103028 / MMB-1</strain>
    </source>
</reference>
<dbReference type="KEGG" id="mme:Marme_1872"/>
<evidence type="ECO:0000313" key="1">
    <source>
        <dbReference type="EMBL" id="ADZ91127.1"/>
    </source>
</evidence>
<dbReference type="AlphaFoldDB" id="F2K249"/>
<gene>
    <name evidence="1" type="ordered locus">Marme_1872</name>
</gene>
<dbReference type="STRING" id="717774.Marme_1872"/>
<proteinExistence type="predicted"/>
<name>F2K249_MARM1</name>
<dbReference type="RefSeq" id="WP_013661032.1">
    <property type="nucleotide sequence ID" value="NC_015276.1"/>
</dbReference>
<dbReference type="PATRIC" id="fig|717774.3.peg.1928"/>
<accession>F2K249</accession>
<dbReference type="EMBL" id="CP002583">
    <property type="protein sequence ID" value="ADZ91127.1"/>
    <property type="molecule type" value="Genomic_DNA"/>
</dbReference>
<evidence type="ECO:0000313" key="2">
    <source>
        <dbReference type="Proteomes" id="UP000001062"/>
    </source>
</evidence>
<dbReference type="Proteomes" id="UP000001062">
    <property type="component" value="Chromosome"/>
</dbReference>
<keyword evidence="2" id="KW-1185">Reference proteome</keyword>
<sequence length="55" mass="6424">MDNLNLLELLEAIEHITLNDIAQLPEDRQHLIVEHIEQLRDQLKPLNLESTVTIQ</sequence>
<dbReference type="HOGENOM" id="CLU_3026975_0_0_6"/>
<protein>
    <submittedName>
        <fullName evidence="1">Uncharacterized protein</fullName>
    </submittedName>
</protein>